<dbReference type="InterPro" id="IPR004358">
    <property type="entry name" value="Sig_transdc_His_kin-like_C"/>
</dbReference>
<dbReference type="CDD" id="cd00082">
    <property type="entry name" value="HisKA"/>
    <property type="match status" value="1"/>
</dbReference>
<dbReference type="GO" id="GO:0005524">
    <property type="term" value="F:ATP binding"/>
    <property type="evidence" value="ECO:0007669"/>
    <property type="project" value="UniProtKB-KW"/>
</dbReference>
<keyword evidence="8" id="KW-0067">ATP-binding</keyword>
<dbReference type="SUPFAM" id="SSF55874">
    <property type="entry name" value="ATPase domain of HSP90 chaperone/DNA topoisomerase II/histidine kinase"/>
    <property type="match status" value="1"/>
</dbReference>
<dbReference type="EMBL" id="JABEQJ010000003">
    <property type="protein sequence ID" value="MBB2159196.1"/>
    <property type="molecule type" value="Genomic_DNA"/>
</dbReference>
<dbReference type="SUPFAM" id="SSF52172">
    <property type="entry name" value="CheY-like"/>
    <property type="match status" value="1"/>
</dbReference>
<evidence type="ECO:0000256" key="6">
    <source>
        <dbReference type="ARBA" id="ARBA00022692"/>
    </source>
</evidence>
<dbReference type="SMART" id="SM00387">
    <property type="entry name" value="HATPase_c"/>
    <property type="match status" value="1"/>
</dbReference>
<keyword evidence="10" id="KW-0902">Two-component regulatory system</keyword>
<dbReference type="SMART" id="SM00448">
    <property type="entry name" value="REC"/>
    <property type="match status" value="1"/>
</dbReference>
<dbReference type="PANTHER" id="PTHR45339">
    <property type="entry name" value="HYBRID SIGNAL TRANSDUCTION HISTIDINE KINASE J"/>
    <property type="match status" value="1"/>
</dbReference>
<dbReference type="CDD" id="cd17546">
    <property type="entry name" value="REC_hyHK_CKI1_RcsC-like"/>
    <property type="match status" value="1"/>
</dbReference>
<dbReference type="InterPro" id="IPR008207">
    <property type="entry name" value="Sig_transdc_His_kin_Hpt_dom"/>
</dbReference>
<dbReference type="InterPro" id="IPR036097">
    <property type="entry name" value="HisK_dim/P_sf"/>
</dbReference>
<dbReference type="EC" id="2.7.13.3" evidence="3"/>
<dbReference type="GO" id="GO:0005886">
    <property type="term" value="C:plasma membrane"/>
    <property type="evidence" value="ECO:0007669"/>
    <property type="project" value="UniProtKB-SubCell"/>
</dbReference>
<accession>A0A7W4IAB4</accession>
<dbReference type="SMART" id="SM00388">
    <property type="entry name" value="HisKA"/>
    <property type="match status" value="1"/>
</dbReference>
<keyword evidence="4" id="KW-1003">Cell membrane</keyword>
<dbReference type="Gene3D" id="3.40.50.2300">
    <property type="match status" value="1"/>
</dbReference>
<evidence type="ECO:0000256" key="3">
    <source>
        <dbReference type="ARBA" id="ARBA00012438"/>
    </source>
</evidence>
<dbReference type="PRINTS" id="PR00344">
    <property type="entry name" value="BCTRLSENSOR"/>
</dbReference>
<dbReference type="GO" id="GO:0000155">
    <property type="term" value="F:phosphorelay sensor kinase activity"/>
    <property type="evidence" value="ECO:0007669"/>
    <property type="project" value="InterPro"/>
</dbReference>
<feature type="domain" description="Response regulatory" evidence="16">
    <location>
        <begin position="637"/>
        <end position="753"/>
    </location>
</feature>
<evidence type="ECO:0000313" key="19">
    <source>
        <dbReference type="Proteomes" id="UP000589085"/>
    </source>
</evidence>
<dbReference type="PROSITE" id="PS50894">
    <property type="entry name" value="HPT"/>
    <property type="match status" value="1"/>
</dbReference>
<feature type="domain" description="Histidine kinase" evidence="15">
    <location>
        <begin position="275"/>
        <end position="495"/>
    </location>
</feature>
<dbReference type="Pfam" id="PF02518">
    <property type="entry name" value="HATPase_c"/>
    <property type="match status" value="1"/>
</dbReference>
<feature type="domain" description="HPt" evidence="17">
    <location>
        <begin position="778"/>
        <end position="881"/>
    </location>
</feature>
<evidence type="ECO:0000256" key="10">
    <source>
        <dbReference type="ARBA" id="ARBA00023012"/>
    </source>
</evidence>
<keyword evidence="14" id="KW-0175">Coiled coil</keyword>
<comment type="catalytic activity">
    <reaction evidence="1">
        <text>ATP + protein L-histidine = ADP + protein N-phospho-L-histidine.</text>
        <dbReference type="EC" id="2.7.13.3"/>
    </reaction>
</comment>
<dbReference type="InterPro" id="IPR011006">
    <property type="entry name" value="CheY-like_superfamily"/>
</dbReference>
<dbReference type="InterPro" id="IPR001789">
    <property type="entry name" value="Sig_transdc_resp-reg_receiver"/>
</dbReference>
<dbReference type="InterPro" id="IPR036890">
    <property type="entry name" value="HATPase_C_sf"/>
</dbReference>
<comment type="subcellular location">
    <subcellularLocation>
        <location evidence="2">Cell membrane</location>
        <topology evidence="2">Multi-pass membrane protein</topology>
    </subcellularLocation>
</comment>
<dbReference type="NCBIfam" id="TIGR00229">
    <property type="entry name" value="sensory_box"/>
    <property type="match status" value="1"/>
</dbReference>
<feature type="modified residue" description="4-aspartylphosphate" evidence="13">
    <location>
        <position position="686"/>
    </location>
</feature>
<dbReference type="PANTHER" id="PTHR45339:SF1">
    <property type="entry name" value="HYBRID SIGNAL TRANSDUCTION HISTIDINE KINASE J"/>
    <property type="match status" value="1"/>
</dbReference>
<sequence>MCDLAVNAIAFGVLNAEGIIAYCSSSFVHVVAAAQGTPVAGGSITHWLEPESGPLSSPWFSSNAAIEGTLRLKRRNKIIRYRLEPITSFTRETEGGAILFLGDDTLTLNLIHAQAFQLNPGLSAISVLETGEHLDVNPAWLNAMEYQRGDVIGRTAQDMNIWENTSFRSEVVRQLTKYGHVDNLQGRMRTQSGNLRDIIVSAKRVSYFGRILAVFASHDITEVKKSHADLEALNRQLESRVAERTAELETKNTQLLDAARLAQAANDAKSRFLATMSHEIRTPLNAIINMAELLLEIKSNDLDKKYLVNIVNSAHSLASIVDDTLDFAKIEENELKIVPIEVNVEAIVEEVVRSLAPLGHRKGIEFVLTHAPRLPESIRIDPTRLRQILYNLIGNSIKFTRSGWIEINVDLVVTNDEHELLLSIQDTGIGIAPADQNRIFDRFSKLSPGSDDATSGTGLGLSIAQGLAQAMGGRITVDSTRNHGSTFSVALPVRSCSAPPSGMTVSEVIILGPESRTRSALEAACAGLGIASRVAGRETALSGSPSRTAALVVLPLSVSPPSAIELYQRARSLCSRVIVFSPIGQTIDTLPSVLFENSQLEFYPIGRSSLRAALSEQDSTTQTAEVQQIAPSLSGTRILVADDVEENRLVIEWGLRACGAHITTTDNGEDAIRLMQQDVFDLLLLDLRMPGLDGYQTAARLRSLGGRIGGTPIIAVSANATPDASKMEAAGIKDFLAKPFRPSHLRSMVLDVLGRSSRGRQVDIVQNRRPILDAAFLTAQMNYAGPEAICRAIDVFCGQLEQRLEKIEMSRNDTDRIEAIHRLGGAASSLGLSELFNLCVQLEATFMHHSPVTRAEKIAAIRMIGESSIFYLKRYQNDLFF</sequence>
<dbReference type="Gene3D" id="1.20.120.160">
    <property type="entry name" value="HPT domain"/>
    <property type="match status" value="1"/>
</dbReference>
<dbReference type="Proteomes" id="UP000589085">
    <property type="component" value="Unassembled WGS sequence"/>
</dbReference>
<evidence type="ECO:0000256" key="7">
    <source>
        <dbReference type="ARBA" id="ARBA00022741"/>
    </source>
</evidence>
<dbReference type="SUPFAM" id="SSF47384">
    <property type="entry name" value="Homodimeric domain of signal transducing histidine kinase"/>
    <property type="match status" value="1"/>
</dbReference>
<dbReference type="PROSITE" id="PS50110">
    <property type="entry name" value="RESPONSE_REGULATORY"/>
    <property type="match status" value="1"/>
</dbReference>
<evidence type="ECO:0000256" key="13">
    <source>
        <dbReference type="PROSITE-ProRule" id="PRU00169"/>
    </source>
</evidence>
<evidence type="ECO:0000256" key="14">
    <source>
        <dbReference type="SAM" id="Coils"/>
    </source>
</evidence>
<dbReference type="Gene3D" id="3.30.450.20">
    <property type="entry name" value="PAS domain"/>
    <property type="match status" value="1"/>
</dbReference>
<evidence type="ECO:0000256" key="11">
    <source>
        <dbReference type="ARBA" id="ARBA00023136"/>
    </source>
</evidence>
<feature type="modified residue" description="Phosphohistidine" evidence="12">
    <location>
        <position position="821"/>
    </location>
</feature>
<evidence type="ECO:0000256" key="8">
    <source>
        <dbReference type="ARBA" id="ARBA00022840"/>
    </source>
</evidence>
<dbReference type="FunFam" id="3.30.565.10:FF:000010">
    <property type="entry name" value="Sensor histidine kinase RcsC"/>
    <property type="match status" value="1"/>
</dbReference>
<dbReference type="InterPro" id="IPR000014">
    <property type="entry name" value="PAS"/>
</dbReference>
<keyword evidence="9" id="KW-1133">Transmembrane helix</keyword>
<protein>
    <recommendedName>
        <fullName evidence="3">histidine kinase</fullName>
        <ecNumber evidence="3">2.7.13.3</ecNumber>
    </recommendedName>
</protein>
<feature type="coiled-coil region" evidence="14">
    <location>
        <begin position="220"/>
        <end position="254"/>
    </location>
</feature>
<dbReference type="Gene3D" id="1.10.287.130">
    <property type="match status" value="1"/>
</dbReference>
<evidence type="ECO:0000256" key="5">
    <source>
        <dbReference type="ARBA" id="ARBA00022553"/>
    </source>
</evidence>
<dbReference type="InterPro" id="IPR035965">
    <property type="entry name" value="PAS-like_dom_sf"/>
</dbReference>
<evidence type="ECO:0000259" key="17">
    <source>
        <dbReference type="PROSITE" id="PS50894"/>
    </source>
</evidence>
<gene>
    <name evidence="18" type="ORF">HLH48_03230</name>
</gene>
<dbReference type="AlphaFoldDB" id="A0A7W4IAB4"/>
<evidence type="ECO:0000256" key="4">
    <source>
        <dbReference type="ARBA" id="ARBA00022475"/>
    </source>
</evidence>
<dbReference type="InterPro" id="IPR003594">
    <property type="entry name" value="HATPase_dom"/>
</dbReference>
<organism evidence="18 19">
    <name type="scientific">Gluconacetobacter sacchari</name>
    <dbReference type="NCBI Taxonomy" id="92759"/>
    <lineage>
        <taxon>Bacteria</taxon>
        <taxon>Pseudomonadati</taxon>
        <taxon>Pseudomonadota</taxon>
        <taxon>Alphaproteobacteria</taxon>
        <taxon>Acetobacterales</taxon>
        <taxon>Acetobacteraceae</taxon>
        <taxon>Gluconacetobacter</taxon>
    </lineage>
</organism>
<keyword evidence="5 13" id="KW-0597">Phosphoprotein</keyword>
<dbReference type="SUPFAM" id="SSF55785">
    <property type="entry name" value="PYP-like sensor domain (PAS domain)"/>
    <property type="match status" value="1"/>
</dbReference>
<name>A0A7W4IAB4_9PROT</name>
<evidence type="ECO:0000259" key="16">
    <source>
        <dbReference type="PROSITE" id="PS50110"/>
    </source>
</evidence>
<evidence type="ECO:0000256" key="9">
    <source>
        <dbReference type="ARBA" id="ARBA00022989"/>
    </source>
</evidence>
<evidence type="ECO:0000256" key="12">
    <source>
        <dbReference type="PROSITE-ProRule" id="PRU00110"/>
    </source>
</evidence>
<dbReference type="RefSeq" id="WP_182996074.1">
    <property type="nucleotide sequence ID" value="NZ_JABEQJ010000003.1"/>
</dbReference>
<proteinExistence type="predicted"/>
<evidence type="ECO:0000256" key="2">
    <source>
        <dbReference type="ARBA" id="ARBA00004651"/>
    </source>
</evidence>
<evidence type="ECO:0000313" key="18">
    <source>
        <dbReference type="EMBL" id="MBB2159196.1"/>
    </source>
</evidence>
<keyword evidence="6" id="KW-0812">Transmembrane</keyword>
<dbReference type="InterPro" id="IPR003661">
    <property type="entry name" value="HisK_dim/P_dom"/>
</dbReference>
<keyword evidence="11" id="KW-0472">Membrane</keyword>
<keyword evidence="7" id="KW-0547">Nucleotide-binding</keyword>
<dbReference type="Pfam" id="PF00072">
    <property type="entry name" value="Response_reg"/>
    <property type="match status" value="1"/>
</dbReference>
<dbReference type="PROSITE" id="PS50109">
    <property type="entry name" value="HIS_KIN"/>
    <property type="match status" value="1"/>
</dbReference>
<reference evidence="18 19" key="1">
    <citation type="submission" date="2020-04" db="EMBL/GenBank/DDBJ databases">
        <title>Description of novel Gluconacetobacter.</title>
        <authorList>
            <person name="Sombolestani A."/>
        </authorList>
    </citation>
    <scope>NUCLEOTIDE SEQUENCE [LARGE SCALE GENOMIC DNA]</scope>
    <source>
        <strain evidence="18 19">LMG 19747</strain>
    </source>
</reference>
<dbReference type="InterPro" id="IPR005467">
    <property type="entry name" value="His_kinase_dom"/>
</dbReference>
<dbReference type="CDD" id="cd16922">
    <property type="entry name" value="HATPase_EvgS-ArcB-TorS-like"/>
    <property type="match status" value="1"/>
</dbReference>
<dbReference type="InterPro" id="IPR036641">
    <property type="entry name" value="HPT_dom_sf"/>
</dbReference>
<comment type="caution">
    <text evidence="18">The sequence shown here is derived from an EMBL/GenBank/DDBJ whole genome shotgun (WGS) entry which is preliminary data.</text>
</comment>
<evidence type="ECO:0000259" key="15">
    <source>
        <dbReference type="PROSITE" id="PS50109"/>
    </source>
</evidence>
<evidence type="ECO:0000256" key="1">
    <source>
        <dbReference type="ARBA" id="ARBA00000085"/>
    </source>
</evidence>
<dbReference type="Pfam" id="PF01627">
    <property type="entry name" value="Hpt"/>
    <property type="match status" value="1"/>
</dbReference>
<dbReference type="Pfam" id="PF00512">
    <property type="entry name" value="HisKA"/>
    <property type="match status" value="1"/>
</dbReference>
<dbReference type="Gene3D" id="3.30.565.10">
    <property type="entry name" value="Histidine kinase-like ATPase, C-terminal domain"/>
    <property type="match status" value="1"/>
</dbReference>
<dbReference type="SUPFAM" id="SSF47226">
    <property type="entry name" value="Histidine-containing phosphotransfer domain, HPT domain"/>
    <property type="match status" value="1"/>
</dbReference>